<feature type="chain" id="PRO_5018549640" evidence="1">
    <location>
        <begin position="21"/>
        <end position="174"/>
    </location>
</feature>
<evidence type="ECO:0000313" key="4">
    <source>
        <dbReference type="Proteomes" id="UP000270673"/>
    </source>
</evidence>
<proteinExistence type="predicted"/>
<dbReference type="InterPro" id="IPR000866">
    <property type="entry name" value="AhpC/TSA"/>
</dbReference>
<gene>
    <name evidence="3" type="ORF">D8S85_16735</name>
</gene>
<dbReference type="RefSeq" id="WP_106481435.1">
    <property type="nucleotide sequence ID" value="NZ_CP032819.1"/>
</dbReference>
<dbReference type="PANTHER" id="PTHR42852:SF13">
    <property type="entry name" value="PROTEIN DIPZ"/>
    <property type="match status" value="1"/>
</dbReference>
<feature type="domain" description="Thioredoxin" evidence="2">
    <location>
        <begin position="35"/>
        <end position="166"/>
    </location>
</feature>
<sequence length="174" mass="20299">MMKRFLLVFAVIVLALPTFAQKSAAQIAGEKLREKWMNQKAPEFVVEKWLTKEPKMKGKFILVDFWGPSCGPCRKLIPELNEWSKLFKKDLLVIGVAPNKEESVRKMKEPVIEYFSAIDTQQRMSKIYGLKFYPMAVLIDPDGIVRWIGYPSTEDFTKEFVKKTIDEYKNQKKK</sequence>
<evidence type="ECO:0000313" key="3">
    <source>
        <dbReference type="EMBL" id="AZS31040.1"/>
    </source>
</evidence>
<dbReference type="KEGG" id="buy:D8S85_16735"/>
<dbReference type="InterPro" id="IPR050553">
    <property type="entry name" value="Thioredoxin_ResA/DsbE_sf"/>
</dbReference>
<organism evidence="3 4">
    <name type="scientific">Butyricimonas faecalis</name>
    <dbReference type="NCBI Taxonomy" id="2093856"/>
    <lineage>
        <taxon>Bacteria</taxon>
        <taxon>Pseudomonadati</taxon>
        <taxon>Bacteroidota</taxon>
        <taxon>Bacteroidia</taxon>
        <taxon>Bacteroidales</taxon>
        <taxon>Odoribacteraceae</taxon>
        <taxon>Butyricimonas</taxon>
    </lineage>
</organism>
<keyword evidence="4" id="KW-1185">Reference proteome</keyword>
<dbReference type="AlphaFoldDB" id="A0A3Q9ISW3"/>
<dbReference type="GO" id="GO:0016491">
    <property type="term" value="F:oxidoreductase activity"/>
    <property type="evidence" value="ECO:0007669"/>
    <property type="project" value="InterPro"/>
</dbReference>
<accession>A0A3Q9ISW3</accession>
<evidence type="ECO:0000256" key="1">
    <source>
        <dbReference type="SAM" id="SignalP"/>
    </source>
</evidence>
<dbReference type="Gene3D" id="3.40.30.10">
    <property type="entry name" value="Glutaredoxin"/>
    <property type="match status" value="1"/>
</dbReference>
<keyword evidence="1" id="KW-0732">Signal</keyword>
<dbReference type="SUPFAM" id="SSF52833">
    <property type="entry name" value="Thioredoxin-like"/>
    <property type="match status" value="1"/>
</dbReference>
<dbReference type="CDD" id="cd02966">
    <property type="entry name" value="TlpA_like_family"/>
    <property type="match status" value="1"/>
</dbReference>
<reference evidence="3 4" key="1">
    <citation type="submission" date="2018-10" db="EMBL/GenBank/DDBJ databases">
        <title>Butyricimonas faecalis sp. nov., isolated from human faeces and emended description of the genus Butyricimonas.</title>
        <authorList>
            <person name="Le Roy T."/>
            <person name="Van der Smissen P."/>
            <person name="Paquot A."/>
            <person name="Delzenne N."/>
            <person name="Muccioli G."/>
            <person name="Collet J.-F."/>
            <person name="Cani P.D."/>
        </authorList>
    </citation>
    <scope>NUCLEOTIDE SEQUENCE [LARGE SCALE GENOMIC DNA]</scope>
    <source>
        <strain evidence="3 4">H184</strain>
    </source>
</reference>
<feature type="signal peptide" evidence="1">
    <location>
        <begin position="1"/>
        <end position="20"/>
    </location>
</feature>
<dbReference type="InterPro" id="IPR036249">
    <property type="entry name" value="Thioredoxin-like_sf"/>
</dbReference>
<dbReference type="EMBL" id="CP032819">
    <property type="protein sequence ID" value="AZS31040.1"/>
    <property type="molecule type" value="Genomic_DNA"/>
</dbReference>
<dbReference type="Pfam" id="PF00578">
    <property type="entry name" value="AhpC-TSA"/>
    <property type="match status" value="1"/>
</dbReference>
<dbReference type="Proteomes" id="UP000270673">
    <property type="component" value="Chromosome"/>
</dbReference>
<dbReference type="OrthoDB" id="9794348at2"/>
<dbReference type="PROSITE" id="PS51352">
    <property type="entry name" value="THIOREDOXIN_2"/>
    <property type="match status" value="1"/>
</dbReference>
<dbReference type="InterPro" id="IPR013766">
    <property type="entry name" value="Thioredoxin_domain"/>
</dbReference>
<evidence type="ECO:0000259" key="2">
    <source>
        <dbReference type="PROSITE" id="PS51352"/>
    </source>
</evidence>
<protein>
    <submittedName>
        <fullName evidence="3">TlpA family protein disulfide reductase</fullName>
    </submittedName>
</protein>
<dbReference type="GO" id="GO:0016209">
    <property type="term" value="F:antioxidant activity"/>
    <property type="evidence" value="ECO:0007669"/>
    <property type="project" value="InterPro"/>
</dbReference>
<name>A0A3Q9ISW3_9BACT</name>
<dbReference type="PANTHER" id="PTHR42852">
    <property type="entry name" value="THIOL:DISULFIDE INTERCHANGE PROTEIN DSBE"/>
    <property type="match status" value="1"/>
</dbReference>